<evidence type="ECO:0000313" key="3">
    <source>
        <dbReference type="Proteomes" id="UP000694240"/>
    </source>
</evidence>
<proteinExistence type="predicted"/>
<evidence type="ECO:0000256" key="1">
    <source>
        <dbReference type="SAM" id="MobiDB-lite"/>
    </source>
</evidence>
<accession>A0A8T2D4E2</accession>
<sequence>YNTRESSGFAGKAEDYRRANEKAGGRDQVSLYDDKLVQDVAIIQSGGVVVPEYSPRSATPIVAKKGTRWSALVHKSYDESLI</sequence>
<organism evidence="2 3">
    <name type="scientific">Arabidopsis thaliana x Arabidopsis arenosa</name>
    <dbReference type="NCBI Taxonomy" id="1240361"/>
    <lineage>
        <taxon>Eukaryota</taxon>
        <taxon>Viridiplantae</taxon>
        <taxon>Streptophyta</taxon>
        <taxon>Embryophyta</taxon>
        <taxon>Tracheophyta</taxon>
        <taxon>Spermatophyta</taxon>
        <taxon>Magnoliopsida</taxon>
        <taxon>eudicotyledons</taxon>
        <taxon>Gunneridae</taxon>
        <taxon>Pentapetalae</taxon>
        <taxon>rosids</taxon>
        <taxon>malvids</taxon>
        <taxon>Brassicales</taxon>
        <taxon>Brassicaceae</taxon>
        <taxon>Camelineae</taxon>
        <taxon>Arabidopsis</taxon>
    </lineage>
</organism>
<feature type="compositionally biased region" description="Basic and acidic residues" evidence="1">
    <location>
        <begin position="12"/>
        <end position="24"/>
    </location>
</feature>
<comment type="caution">
    <text evidence="2">The sequence shown here is derived from an EMBL/GenBank/DDBJ whole genome shotgun (WGS) entry which is preliminary data.</text>
</comment>
<feature type="non-terminal residue" evidence="2">
    <location>
        <position position="1"/>
    </location>
</feature>
<protein>
    <submittedName>
        <fullName evidence="2">Uncharacterized protein</fullName>
    </submittedName>
</protein>
<evidence type="ECO:0000313" key="2">
    <source>
        <dbReference type="EMBL" id="KAG7605230.1"/>
    </source>
</evidence>
<gene>
    <name evidence="2" type="ORF">ISN45_At05g042510</name>
</gene>
<keyword evidence="3" id="KW-1185">Reference proteome</keyword>
<feature type="non-terminal residue" evidence="2">
    <location>
        <position position="82"/>
    </location>
</feature>
<dbReference type="AlphaFoldDB" id="A0A8T2D4E2"/>
<reference evidence="2 3" key="1">
    <citation type="submission" date="2020-12" db="EMBL/GenBank/DDBJ databases">
        <title>Concerted genomic and epigenomic changes stabilize Arabidopsis allopolyploids.</title>
        <authorList>
            <person name="Chen Z."/>
        </authorList>
    </citation>
    <scope>NUCLEOTIDE SEQUENCE [LARGE SCALE GENOMIC DNA]</scope>
    <source>
        <strain evidence="2">Allo738</strain>
        <tissue evidence="2">Leaf</tissue>
    </source>
</reference>
<name>A0A8T2D4E2_9BRAS</name>
<dbReference type="EMBL" id="JAEFBK010000005">
    <property type="protein sequence ID" value="KAG7605230.1"/>
    <property type="molecule type" value="Genomic_DNA"/>
</dbReference>
<feature type="region of interest" description="Disordered" evidence="1">
    <location>
        <begin position="1"/>
        <end position="24"/>
    </location>
</feature>
<dbReference type="Proteomes" id="UP000694240">
    <property type="component" value="Chromosome 5"/>
</dbReference>